<gene>
    <name evidence="1" type="ORF">PoB_001932800</name>
</gene>
<name>A0AAV3ZDK9_9GAST</name>
<proteinExistence type="predicted"/>
<sequence length="138" mass="15357">MTRYRTNLYFEDTSIRFTGSPPSKAAILRNSNLGREYLYSDTNPFATSLPVPLLKQFSSFIVALFSGMFVHGARPQLVISGDRKAIIGESSNPKQRDPCKFQGGFTSHCATNASTLISEKERGKSECETRAKELSFHV</sequence>
<comment type="caution">
    <text evidence="1">The sequence shown here is derived from an EMBL/GenBank/DDBJ whole genome shotgun (WGS) entry which is preliminary data.</text>
</comment>
<dbReference type="EMBL" id="BLXT01002298">
    <property type="protein sequence ID" value="GFN92822.1"/>
    <property type="molecule type" value="Genomic_DNA"/>
</dbReference>
<evidence type="ECO:0000313" key="1">
    <source>
        <dbReference type="EMBL" id="GFN92822.1"/>
    </source>
</evidence>
<dbReference type="AlphaFoldDB" id="A0AAV3ZDK9"/>
<protein>
    <submittedName>
        <fullName evidence="1">Uncharacterized protein</fullName>
    </submittedName>
</protein>
<evidence type="ECO:0000313" key="2">
    <source>
        <dbReference type="Proteomes" id="UP000735302"/>
    </source>
</evidence>
<accession>A0AAV3ZDK9</accession>
<organism evidence="1 2">
    <name type="scientific">Plakobranchus ocellatus</name>
    <dbReference type="NCBI Taxonomy" id="259542"/>
    <lineage>
        <taxon>Eukaryota</taxon>
        <taxon>Metazoa</taxon>
        <taxon>Spiralia</taxon>
        <taxon>Lophotrochozoa</taxon>
        <taxon>Mollusca</taxon>
        <taxon>Gastropoda</taxon>
        <taxon>Heterobranchia</taxon>
        <taxon>Euthyneura</taxon>
        <taxon>Panpulmonata</taxon>
        <taxon>Sacoglossa</taxon>
        <taxon>Placobranchoidea</taxon>
        <taxon>Plakobranchidae</taxon>
        <taxon>Plakobranchus</taxon>
    </lineage>
</organism>
<keyword evidence="2" id="KW-1185">Reference proteome</keyword>
<reference evidence="1 2" key="1">
    <citation type="journal article" date="2021" name="Elife">
        <title>Chloroplast acquisition without the gene transfer in kleptoplastic sea slugs, Plakobranchus ocellatus.</title>
        <authorList>
            <person name="Maeda T."/>
            <person name="Takahashi S."/>
            <person name="Yoshida T."/>
            <person name="Shimamura S."/>
            <person name="Takaki Y."/>
            <person name="Nagai Y."/>
            <person name="Toyoda A."/>
            <person name="Suzuki Y."/>
            <person name="Arimoto A."/>
            <person name="Ishii H."/>
            <person name="Satoh N."/>
            <person name="Nishiyama T."/>
            <person name="Hasebe M."/>
            <person name="Maruyama T."/>
            <person name="Minagawa J."/>
            <person name="Obokata J."/>
            <person name="Shigenobu S."/>
        </authorList>
    </citation>
    <scope>NUCLEOTIDE SEQUENCE [LARGE SCALE GENOMIC DNA]</scope>
</reference>
<dbReference type="Proteomes" id="UP000735302">
    <property type="component" value="Unassembled WGS sequence"/>
</dbReference>